<feature type="compositionally biased region" description="Polar residues" evidence="7">
    <location>
        <begin position="323"/>
        <end position="335"/>
    </location>
</feature>
<evidence type="ECO:0000256" key="7">
    <source>
        <dbReference type="SAM" id="MobiDB-lite"/>
    </source>
</evidence>
<dbReference type="Proteomes" id="UP000327013">
    <property type="component" value="Unassembled WGS sequence"/>
</dbReference>
<dbReference type="InterPro" id="IPR007219">
    <property type="entry name" value="XnlR_reg_dom"/>
</dbReference>
<feature type="domain" description="Zn(2)-C6 fungal-type" evidence="8">
    <location>
        <begin position="849"/>
        <end position="878"/>
    </location>
</feature>
<keyword evidence="2" id="KW-0862">Zinc</keyword>
<keyword evidence="3" id="KW-0805">Transcription regulation</keyword>
<dbReference type="PROSITE" id="PS50048">
    <property type="entry name" value="ZN2_CY6_FUNGAL_2"/>
    <property type="match status" value="2"/>
</dbReference>
<feature type="region of interest" description="Disordered" evidence="7">
    <location>
        <begin position="1"/>
        <end position="124"/>
    </location>
</feature>
<feature type="compositionally biased region" description="Low complexity" evidence="7">
    <location>
        <begin position="287"/>
        <end position="304"/>
    </location>
</feature>
<evidence type="ECO:0000259" key="8">
    <source>
        <dbReference type="PROSITE" id="PS50048"/>
    </source>
</evidence>
<dbReference type="PROSITE" id="PS00463">
    <property type="entry name" value="ZN2_CY6_FUNGAL_1"/>
    <property type="match status" value="2"/>
</dbReference>
<evidence type="ECO:0000313" key="10">
    <source>
        <dbReference type="Proteomes" id="UP000327013"/>
    </source>
</evidence>
<feature type="compositionally biased region" description="Basic and acidic residues" evidence="7">
    <location>
        <begin position="933"/>
        <end position="949"/>
    </location>
</feature>
<evidence type="ECO:0000256" key="1">
    <source>
        <dbReference type="ARBA" id="ARBA00022723"/>
    </source>
</evidence>
<gene>
    <name evidence="9" type="ORF">FH972_022961</name>
</gene>
<dbReference type="GO" id="GO:0008270">
    <property type="term" value="F:zinc ion binding"/>
    <property type="evidence" value="ECO:0007669"/>
    <property type="project" value="InterPro"/>
</dbReference>
<feature type="region of interest" description="Disordered" evidence="7">
    <location>
        <begin position="881"/>
        <end position="915"/>
    </location>
</feature>
<protein>
    <recommendedName>
        <fullName evidence="8">Zn(2)-C6 fungal-type domain-containing protein</fullName>
    </recommendedName>
</protein>
<dbReference type="CDD" id="cd12148">
    <property type="entry name" value="fungal_TF_MHR"/>
    <property type="match status" value="2"/>
</dbReference>
<organism evidence="9 10">
    <name type="scientific">Carpinus fangiana</name>
    <dbReference type="NCBI Taxonomy" id="176857"/>
    <lineage>
        <taxon>Eukaryota</taxon>
        <taxon>Viridiplantae</taxon>
        <taxon>Streptophyta</taxon>
        <taxon>Embryophyta</taxon>
        <taxon>Tracheophyta</taxon>
        <taxon>Spermatophyta</taxon>
        <taxon>Magnoliopsida</taxon>
        <taxon>eudicotyledons</taxon>
        <taxon>Gunneridae</taxon>
        <taxon>Pentapetalae</taxon>
        <taxon>rosids</taxon>
        <taxon>fabids</taxon>
        <taxon>Fagales</taxon>
        <taxon>Betulaceae</taxon>
        <taxon>Carpinus</taxon>
    </lineage>
</organism>
<dbReference type="GO" id="GO:0006351">
    <property type="term" value="P:DNA-templated transcription"/>
    <property type="evidence" value="ECO:0007669"/>
    <property type="project" value="InterPro"/>
</dbReference>
<dbReference type="EMBL" id="VIBQ01000013">
    <property type="protein sequence ID" value="KAB8345906.1"/>
    <property type="molecule type" value="Genomic_DNA"/>
</dbReference>
<proteinExistence type="predicted"/>
<dbReference type="SUPFAM" id="SSF57701">
    <property type="entry name" value="Zn2/Cys6 DNA-binding domain"/>
    <property type="match status" value="2"/>
</dbReference>
<dbReference type="Pfam" id="PF00172">
    <property type="entry name" value="Zn_clus"/>
    <property type="match status" value="2"/>
</dbReference>
<evidence type="ECO:0000256" key="4">
    <source>
        <dbReference type="ARBA" id="ARBA00023125"/>
    </source>
</evidence>
<dbReference type="InterPro" id="IPR051430">
    <property type="entry name" value="Fungal_TF_Env_Response"/>
</dbReference>
<feature type="compositionally biased region" description="Basic and acidic residues" evidence="7">
    <location>
        <begin position="33"/>
        <end position="43"/>
    </location>
</feature>
<feature type="region of interest" description="Disordered" evidence="7">
    <location>
        <begin position="1227"/>
        <end position="1246"/>
    </location>
</feature>
<feature type="region of interest" description="Disordered" evidence="7">
    <location>
        <begin position="929"/>
        <end position="951"/>
    </location>
</feature>
<keyword evidence="5" id="KW-0804">Transcription</keyword>
<evidence type="ECO:0000256" key="3">
    <source>
        <dbReference type="ARBA" id="ARBA00023015"/>
    </source>
</evidence>
<keyword evidence="1" id="KW-0479">Metal-binding</keyword>
<keyword evidence="4" id="KW-0238">DNA-binding</keyword>
<dbReference type="GO" id="GO:0001228">
    <property type="term" value="F:DNA-binding transcription activator activity, RNA polymerase II-specific"/>
    <property type="evidence" value="ECO:0007669"/>
    <property type="project" value="TreeGrafter"/>
</dbReference>
<name>A0A5N6KTS2_9ROSI</name>
<feature type="compositionally biased region" description="Basic and acidic residues" evidence="7">
    <location>
        <begin position="76"/>
        <end position="92"/>
    </location>
</feature>
<dbReference type="Pfam" id="PF04082">
    <property type="entry name" value="Fungal_trans"/>
    <property type="match status" value="2"/>
</dbReference>
<evidence type="ECO:0000256" key="2">
    <source>
        <dbReference type="ARBA" id="ARBA00022833"/>
    </source>
</evidence>
<dbReference type="CDD" id="cd00067">
    <property type="entry name" value="GAL4"/>
    <property type="match status" value="2"/>
</dbReference>
<evidence type="ECO:0000313" key="9">
    <source>
        <dbReference type="EMBL" id="KAB8345906.1"/>
    </source>
</evidence>
<feature type="domain" description="Zn(2)-C6 fungal-type" evidence="8">
    <location>
        <begin position="145"/>
        <end position="179"/>
    </location>
</feature>
<keyword evidence="6" id="KW-0539">Nucleus</keyword>
<dbReference type="InterPro" id="IPR001138">
    <property type="entry name" value="Zn2Cys6_DnaBD"/>
</dbReference>
<reference evidence="9 10" key="1">
    <citation type="submission" date="2019-06" db="EMBL/GenBank/DDBJ databases">
        <title>A chromosomal-level reference genome of Carpinus fangiana (Coryloideae, Betulaceae).</title>
        <authorList>
            <person name="Yang X."/>
            <person name="Wang Z."/>
            <person name="Zhang L."/>
            <person name="Hao G."/>
            <person name="Liu J."/>
            <person name="Yang Y."/>
        </authorList>
    </citation>
    <scope>NUCLEOTIDE SEQUENCE [LARGE SCALE GENOMIC DNA]</scope>
    <source>
        <strain evidence="9">Cfa_2016G</strain>
        <tissue evidence="9">Leaf</tissue>
    </source>
</reference>
<feature type="region of interest" description="Disordered" evidence="7">
    <location>
        <begin position="232"/>
        <end position="338"/>
    </location>
</feature>
<feature type="compositionally biased region" description="Polar residues" evidence="7">
    <location>
        <begin position="780"/>
        <end position="811"/>
    </location>
</feature>
<comment type="caution">
    <text evidence="9">The sequence shown here is derived from an EMBL/GenBank/DDBJ whole genome shotgun (WGS) entry which is preliminary data.</text>
</comment>
<dbReference type="PANTHER" id="PTHR31944:SF131">
    <property type="entry name" value="HEME-RESPONSIVE ZINC FINGER TRANSCRIPTION FACTOR HAP1"/>
    <property type="match status" value="1"/>
</dbReference>
<dbReference type="PANTHER" id="PTHR31944">
    <property type="entry name" value="HEME-RESPONSIVE ZINC FINGER TRANSCRIPTION FACTOR HAP1"/>
    <property type="match status" value="1"/>
</dbReference>
<dbReference type="Gene3D" id="4.10.240.10">
    <property type="entry name" value="Zn(2)-C6 fungal-type DNA-binding domain"/>
    <property type="match status" value="2"/>
</dbReference>
<dbReference type="SMART" id="SM00066">
    <property type="entry name" value="GAL4"/>
    <property type="match status" value="2"/>
</dbReference>
<feature type="region of interest" description="Disordered" evidence="7">
    <location>
        <begin position="780"/>
        <end position="845"/>
    </location>
</feature>
<feature type="compositionally biased region" description="Low complexity" evidence="7">
    <location>
        <begin position="106"/>
        <end position="120"/>
    </location>
</feature>
<keyword evidence="10" id="KW-1185">Reference proteome</keyword>
<sequence>MPPSYPSPTAAQVGSGAGPFYSQAGAEPTQLPHDLHQLQDADVARPQQPHLGPHAQAGVAYSPQSQPHAHQPDLQVQHHPDLLDPNSDRAAQERLAQGVLSMSSDPAQQQQQQHTPHAPQGMPLNAYVEDTPDSATRKRSKVSRACDECRRKKIRCDATLEQPDDPCSNCKRTRTICQFSRQPMKRGPSKGYIKELADRLNRLENDFGHGQIPPHHLAPGDAQYLQAFGDDGLTQRLGEGPEYSPPLGPAGRKRTHSVSDGQYGRDGDPYMSAAQRQQIPWTEPGRSLPLPSQPPSSQAPLPTQVGIPDLSVLRQPSSPPPSSATWRYSSQSNGQRDAVGVPYDSSLDDADAAALVEWDESIVDEYYRLIHQTFPLLPHSKMRLRARLASSSSSLREAFLLTLELLIRTSPSTVLPGLPDASKNTKRAAELISASQFAAISTRTLSTDIIYIQSLILMALASDNFGPATMRGQVGPPRAEWLGRAIGMATHLKLNTARSRDRIGEGDPDADEKLGRRVWWILFILDRWHSSSTNSLLQLPDNSSALIAEDQIMLGESTYHLARLSYILGHLSTILQGPADLMSRSNVAAPIITLTILGEIDRFRESVESQLMGPPNLVHLSYWHVRLLVLRLTSNTAPHELLAPATKMASILNSMHTTITPLNHHFAALAAMTLVELSEFDETRTAAETAIRDIVEALGARRGLMSREDSTGWDSAIRELVVRKRGARTGDDAPPGSGLLHLADAATGGDRKAWDPSNTTRTGYLAALVNDFGAAGGSVNPGSSQGLSSGTLVATSTATGPQGQGNASLNDANEDMTSGLEALGSRGKMSTSSTAAPAPTRKRRRPAVVCTECRRRKIACDRNAPCGQCVLVNSTCTYSSPNYEPTARPRPASAVKTNATSQPSDRDTSASATRDTAAFDIVSLPSVFGPGFRETREPSRGGELRRSVQERPQSPINYLHIGRFQKARFFGPTHWMNNIAQFEELGRSAGINEIFERDSELYALLDKCKRLARKLKAKPEIGRPTATELQDYFPPRQACQRLVDLYLNTFERVFRVLHIPTFQREFNEHWNNPHNGNTSFIVKLLLILAIGACFDKDSSQDGSSFHEFSSLWIYAAEVWLKTSMGKQNLNLGGIQAHCLVLIARQTSTTGGDLTWISAGLLVRQAVSVGLHRDPSNFPNMSVLEAELRRRLWATTVELLVQSSLDSGLPPMISSEDFDCRSPANIDDDEVSVSTESPPMDKTLDRHTQTSMQCALLKSLPLRLMVAKALNSIRSDLSYDKTLKLSEQVMNACRSNSDLFKSQLSKPQSPEQEQAITFQVNLLDLLVRRFVLALHTAFAHKAVENVSYYFSRKVCLESSFLLLADSAASLPRERELRDEYCTRIGLYGCGLFKSVFLHAASTIFMELVFSLKEDSSPPALSLSRSELLRTVTDLVDVTRRRVGADETSVKPYVFFTCALAEIQAMQAGSSIERATSSAAKASLEACIETLDARARRNGVIPPANDPEQHGVNGSVLANEPIVNSFSDHSLSLGIIAPDDWLFPDWLDVNSWL</sequence>
<dbReference type="OrthoDB" id="39175at2759"/>
<dbReference type="SMART" id="SM00906">
    <property type="entry name" value="Fungal_trans"/>
    <property type="match status" value="2"/>
</dbReference>
<evidence type="ECO:0000256" key="5">
    <source>
        <dbReference type="ARBA" id="ARBA00023163"/>
    </source>
</evidence>
<dbReference type="GO" id="GO:0000978">
    <property type="term" value="F:RNA polymerase II cis-regulatory region sequence-specific DNA binding"/>
    <property type="evidence" value="ECO:0007669"/>
    <property type="project" value="TreeGrafter"/>
</dbReference>
<dbReference type="GO" id="GO:0005634">
    <property type="term" value="C:nucleus"/>
    <property type="evidence" value="ECO:0007669"/>
    <property type="project" value="TreeGrafter"/>
</dbReference>
<dbReference type="InterPro" id="IPR036864">
    <property type="entry name" value="Zn2-C6_fun-type_DNA-bd_sf"/>
</dbReference>
<accession>A0A5N6KTS2</accession>
<evidence type="ECO:0000256" key="6">
    <source>
        <dbReference type="ARBA" id="ARBA00023242"/>
    </source>
</evidence>